<dbReference type="Proteomes" id="UP000093366">
    <property type="component" value="Unassembled WGS sequence"/>
</dbReference>
<organism evidence="1 2">
    <name type="scientific">Pseudoalteromonas luteoviolacea</name>
    <dbReference type="NCBI Taxonomy" id="43657"/>
    <lineage>
        <taxon>Bacteria</taxon>
        <taxon>Pseudomonadati</taxon>
        <taxon>Pseudomonadota</taxon>
        <taxon>Gammaproteobacteria</taxon>
        <taxon>Alteromonadales</taxon>
        <taxon>Pseudoalteromonadaceae</taxon>
        <taxon>Pseudoalteromonas</taxon>
    </lineage>
</organism>
<gene>
    <name evidence="1" type="ORF">A7985_15205</name>
</gene>
<proteinExistence type="predicted"/>
<sequence length="1426" mass="163406">MFLFSAATKPALAQEAYLQADVSWYDAQTRQLSRSAADVKIKKKQSKFLFLPAGQWLSVEPSTLEKVEFWQGQTFYALSHINKDLWLCRKNSCQLPASERARAIKLSNTTINPIQINVWRGHQHNHRDPFRRAVRLPLPGKTVALAQEHNVLYPLSNAQSVKVFFKHAKKLKLTVHRDLYDLSEGGKVFALVNDNPVSIINVSGAQAQEYTRHKLGVANVDYFTIPANSYLTLQSHTKTWVKLEQMHRGIFDVDAAIKQQENLFNPHWVNNLDERLTDIYLNHDISSLVQFRPEQATPLALRRYQDLLSTVSTGSYLSPISPSNQSIAIHRRIVPIYQPLREAKQQVFQSHTNNTLLFTRLKKSLHFDLTQEQRVTPWALLYIRSNKNTTLVVDVDGKRSQIAIDARQGFVPLQIDVDMDAKQISVFSASKANIDIAVQIRTLLPLPNSELLYAQPKNLSEKSVVTNKLLAQIQQTKSDSYLNSLSLFKIPSPTGSELPADPTQQSSVALSHWRYQLGEIEYLAKRSPTEALPKLRALVNSSFPEIRLRAWQLRLEILSRLNQENAVLRYLAALLQQPDRLLSDFAANELLKRYQQSNQVFNIQGLCALKASLKGCPELVRSTLFAQGKFLETLWLDHDTKLFSQYSHRLYQGLGYASYTELSQEDQPNYDLNYFEQVQLVGDTATYKAFKIGKSPLTLTAHSPLNVKINARVEGQSYAENAIKWLHVDKENNNYFMPLFSDVLSTTSVKTPGDESTLSIASSSMITLKAGDTLTLSSSASVYLQLQIFDAAHFDPYSTQQLSKFELGTPFMDLLHQQPGTNLDSLTTLLNNALYRLENNTLEDYEFTALFSKLSTLEVPSQLTKLHDRVQSFGHWVPVEQYLNYAGTQLIDLSALESRSIAEQISRHTSQVYNAKGLTIRPYHTLSLDFSALQSLQTRLFFHFSDAELISNAAALVSIETGNGKAVWPITNNMSTFGLKQSELGNGTVKVRWLNPYLSQVLQVEVQVLNQKGWQNIELDQRQLFYYASNTQPVSAALAKDALVKIEYIKDNLRREAIDFYPAGIITIPNSYSKLARVFSWQLNLNRQKIAVAPPVTPIPLKRPKLHFDRLARHLNTPLISANGNQTHVEGFVSYDRDGIFQTSEPIETAHRLDIGMRLRNRFKQNWYMLEGAYRINNLRYESLALNGVYNWLDDDTPWYTEVGLYNRWQETTASNETHLTSHIDVTLGQIWRNDTSVRHQWWWQPYYYYTSIDKQEYLDDPLISQDMYNFYRAQHMHGWQAGYRIRYQPWVDSQFNGQVSAVSNEDWTSLDTVTFSGSWQQYYKGHIFNVGLSSSYVFADDHRPNATWQYLTSIGWQTLFDFSEHTAGWISLNWTQDWFRNNHNVRFEVTLGNLQNTGFAPFAHDEIIFESLQLTHFLEQDINGR</sequence>
<protein>
    <submittedName>
        <fullName evidence="1">Uncharacterized protein</fullName>
    </submittedName>
</protein>
<reference evidence="2" key="1">
    <citation type="submission" date="2016-07" db="EMBL/GenBank/DDBJ databases">
        <authorList>
            <person name="Florea S."/>
            <person name="Webb J.S."/>
            <person name="Jaromczyk J."/>
            <person name="Schardl C.L."/>
        </authorList>
    </citation>
    <scope>NUCLEOTIDE SEQUENCE [LARGE SCALE GENOMIC DNA]</scope>
    <source>
        <strain evidence="2">IPB1</strain>
    </source>
</reference>
<evidence type="ECO:0000313" key="2">
    <source>
        <dbReference type="Proteomes" id="UP000093366"/>
    </source>
</evidence>
<evidence type="ECO:0000313" key="1">
    <source>
        <dbReference type="EMBL" id="OCQ20408.1"/>
    </source>
</evidence>
<comment type="caution">
    <text evidence="1">The sequence shown here is derived from an EMBL/GenBank/DDBJ whole genome shotgun (WGS) entry which is preliminary data.</text>
</comment>
<accession>A0A1C0TNW1</accession>
<name>A0A1C0TNW1_9GAMM</name>
<dbReference type="EMBL" id="MAUJ01000005">
    <property type="protein sequence ID" value="OCQ20408.1"/>
    <property type="molecule type" value="Genomic_DNA"/>
</dbReference>